<evidence type="ECO:0000313" key="2">
    <source>
        <dbReference type="Proteomes" id="UP000197058"/>
    </source>
</evidence>
<accession>A0AAI8GU87</accession>
<evidence type="ECO:0000313" key="1">
    <source>
        <dbReference type="EMBL" id="ASE34659.1"/>
    </source>
</evidence>
<dbReference type="Gene3D" id="3.40.30.10">
    <property type="entry name" value="Glutaredoxin"/>
    <property type="match status" value="2"/>
</dbReference>
<dbReference type="RefSeq" id="WP_088592449.1">
    <property type="nucleotide sequence ID" value="NZ_CP022046.2"/>
</dbReference>
<reference evidence="2" key="1">
    <citation type="submission" date="2017-06" db="EMBL/GenBank/DDBJ databases">
        <title>FDA dAtabase for Regulatory Grade micrObial Sequences (FDA-ARGOS): Supporting development and validation of Infectious Disease Dx tests.</title>
        <authorList>
            <person name="Goldberg B."/>
            <person name="Campos J."/>
            <person name="Tallon L."/>
            <person name="Sadzewicz L."/>
            <person name="Sengamalay N."/>
            <person name="Ott S."/>
            <person name="Godinez A."/>
            <person name="Nagaraj S."/>
            <person name="Vavikolanu K."/>
            <person name="Nadendla S."/>
            <person name="George J."/>
            <person name="Geyer C."/>
            <person name="Sichtig H."/>
        </authorList>
    </citation>
    <scope>NUCLEOTIDE SEQUENCE [LARGE SCALE GENOMIC DNA]</scope>
    <source>
        <strain evidence="2">FDAARGOS_285</strain>
    </source>
</reference>
<dbReference type="EMBL" id="CP022046">
    <property type="protein sequence ID" value="ASE34659.1"/>
    <property type="molecule type" value="Genomic_DNA"/>
</dbReference>
<protein>
    <recommendedName>
        <fullName evidence="3">DsbA family protein</fullName>
    </recommendedName>
</protein>
<organism evidence="1 2">
    <name type="scientific">Mammaliicoccus sciuri</name>
    <name type="common">Staphylococcus sciuri</name>
    <dbReference type="NCBI Taxonomy" id="1296"/>
    <lineage>
        <taxon>Bacteria</taxon>
        <taxon>Bacillati</taxon>
        <taxon>Bacillota</taxon>
        <taxon>Bacilli</taxon>
        <taxon>Bacillales</taxon>
        <taxon>Staphylococcaceae</taxon>
        <taxon>Mammaliicoccus</taxon>
    </lineage>
</organism>
<proteinExistence type="predicted"/>
<dbReference type="PANTHER" id="PTHR13887:SF47">
    <property type="entry name" value="CLPXP ADAPTER PROTEIN SPXH"/>
    <property type="match status" value="1"/>
</dbReference>
<dbReference type="Proteomes" id="UP000197058">
    <property type="component" value="Chromosome"/>
</dbReference>
<dbReference type="SUPFAM" id="SSF52833">
    <property type="entry name" value="Thioredoxin-like"/>
    <property type="match status" value="1"/>
</dbReference>
<name>A0AAI8GU87_MAMSC</name>
<dbReference type="KEGG" id="sscu:CEP64_08700"/>
<dbReference type="InterPro" id="IPR036249">
    <property type="entry name" value="Thioredoxin-like_sf"/>
</dbReference>
<dbReference type="AlphaFoldDB" id="A0AAI8GU87"/>
<gene>
    <name evidence="1" type="ORF">CEP64_08700</name>
</gene>
<sequence>MAEELRLIHANEQNNIDLTPVSKIEIYSFFDPFCEDCFNLSATLAKLKIEYQKYVKIRQILNPSLKVLTKCQAQSTCEFDNVALAFKAAELQGHNRASRFLNLIQNEIIPHEKIITTELIRKCAYKSGIDLSVFIKDLKEQSLTDSLQADLHISREMDINMTPSLVFFNEDVHSEGLKVEGLYPYHIYTYIIQELIGTEVEKQLPPKLLDYIQSQSIISEQEIATIYEWPEKIVKRELKKLQLQNYIEQQDSVHGDFWKFKKSK</sequence>
<dbReference type="CDD" id="cd03025">
    <property type="entry name" value="DsbA_FrnE_like"/>
    <property type="match status" value="1"/>
</dbReference>
<dbReference type="Pfam" id="PF13743">
    <property type="entry name" value="Thioredoxin_5"/>
    <property type="match status" value="1"/>
</dbReference>
<dbReference type="PANTHER" id="PTHR13887">
    <property type="entry name" value="GLUTATHIONE S-TRANSFERASE KAPPA"/>
    <property type="match status" value="1"/>
</dbReference>
<evidence type="ECO:0008006" key="3">
    <source>
        <dbReference type="Google" id="ProtNLM"/>
    </source>
</evidence>